<dbReference type="Proteomes" id="UP000807504">
    <property type="component" value="Unassembled WGS sequence"/>
</dbReference>
<dbReference type="AlphaFoldDB" id="A0A8T0FPL9"/>
<proteinExistence type="predicted"/>
<dbReference type="EMBL" id="JABXBU010000003">
    <property type="protein sequence ID" value="KAF8792786.1"/>
    <property type="molecule type" value="Genomic_DNA"/>
</dbReference>
<comment type="caution">
    <text evidence="2">The sequence shown here is derived from an EMBL/GenBank/DDBJ whole genome shotgun (WGS) entry which is preliminary data.</text>
</comment>
<evidence type="ECO:0000313" key="3">
    <source>
        <dbReference type="Proteomes" id="UP000807504"/>
    </source>
</evidence>
<feature type="compositionally biased region" description="Basic and acidic residues" evidence="1">
    <location>
        <begin position="26"/>
        <end position="41"/>
    </location>
</feature>
<accession>A0A8T0FPL9</accession>
<protein>
    <submittedName>
        <fullName evidence="2">Uncharacterized protein</fullName>
    </submittedName>
</protein>
<feature type="compositionally biased region" description="Basic residues" evidence="1">
    <location>
        <begin position="16"/>
        <end position="25"/>
    </location>
</feature>
<name>A0A8T0FPL9_ARGBR</name>
<organism evidence="2 3">
    <name type="scientific">Argiope bruennichi</name>
    <name type="common">Wasp spider</name>
    <name type="synonym">Aranea bruennichi</name>
    <dbReference type="NCBI Taxonomy" id="94029"/>
    <lineage>
        <taxon>Eukaryota</taxon>
        <taxon>Metazoa</taxon>
        <taxon>Ecdysozoa</taxon>
        <taxon>Arthropoda</taxon>
        <taxon>Chelicerata</taxon>
        <taxon>Arachnida</taxon>
        <taxon>Araneae</taxon>
        <taxon>Araneomorphae</taxon>
        <taxon>Entelegynae</taxon>
        <taxon>Araneoidea</taxon>
        <taxon>Araneidae</taxon>
        <taxon>Argiope</taxon>
    </lineage>
</organism>
<gene>
    <name evidence="2" type="ORF">HNY73_004342</name>
</gene>
<evidence type="ECO:0000313" key="2">
    <source>
        <dbReference type="EMBL" id="KAF8792786.1"/>
    </source>
</evidence>
<reference evidence="2" key="1">
    <citation type="journal article" date="2020" name="bioRxiv">
        <title>Chromosome-level reference genome of the European wasp spider Argiope bruennichi: a resource for studies on range expansion and evolutionary adaptation.</title>
        <authorList>
            <person name="Sheffer M.M."/>
            <person name="Hoppe A."/>
            <person name="Krehenwinkel H."/>
            <person name="Uhl G."/>
            <person name="Kuss A.W."/>
            <person name="Jensen L."/>
            <person name="Jensen C."/>
            <person name="Gillespie R.G."/>
            <person name="Hoff K.J."/>
            <person name="Prost S."/>
        </authorList>
    </citation>
    <scope>NUCLEOTIDE SEQUENCE</scope>
</reference>
<reference evidence="2" key="2">
    <citation type="submission" date="2020-06" db="EMBL/GenBank/DDBJ databases">
        <authorList>
            <person name="Sheffer M."/>
        </authorList>
    </citation>
    <scope>NUCLEOTIDE SEQUENCE</scope>
</reference>
<sequence>MTAFHKDGRASTTTKHSNKRKKMKWEKKIGVDPPHTEEKGKMKNSFPLENSVNSSSITILAQGWMANTAGGHHTAGGILPDPDWGAMTVMVRLR</sequence>
<keyword evidence="3" id="KW-1185">Reference proteome</keyword>
<feature type="region of interest" description="Disordered" evidence="1">
    <location>
        <begin position="1"/>
        <end position="49"/>
    </location>
</feature>
<evidence type="ECO:0000256" key="1">
    <source>
        <dbReference type="SAM" id="MobiDB-lite"/>
    </source>
</evidence>